<protein>
    <submittedName>
        <fullName evidence="2">Serine/threonine protein phosphatase</fullName>
    </submittedName>
</protein>
<dbReference type="AlphaFoldDB" id="A0A9D1FW42"/>
<evidence type="ECO:0000259" key="1">
    <source>
        <dbReference type="Pfam" id="PF00149"/>
    </source>
</evidence>
<dbReference type="InterPro" id="IPR006186">
    <property type="entry name" value="Ser/Thr-sp_prot-phosphatase"/>
</dbReference>
<gene>
    <name evidence="2" type="ORF">IAD41_05485</name>
</gene>
<dbReference type="InterPro" id="IPR050126">
    <property type="entry name" value="Ap4A_hydrolase"/>
</dbReference>
<dbReference type="GO" id="GO:0005737">
    <property type="term" value="C:cytoplasm"/>
    <property type="evidence" value="ECO:0007669"/>
    <property type="project" value="TreeGrafter"/>
</dbReference>
<dbReference type="CDD" id="cd00144">
    <property type="entry name" value="MPP_PPP_family"/>
    <property type="match status" value="1"/>
</dbReference>
<dbReference type="GO" id="GO:0016791">
    <property type="term" value="F:phosphatase activity"/>
    <property type="evidence" value="ECO:0007669"/>
    <property type="project" value="TreeGrafter"/>
</dbReference>
<dbReference type="PANTHER" id="PTHR42850">
    <property type="entry name" value="METALLOPHOSPHOESTERASE"/>
    <property type="match status" value="1"/>
</dbReference>
<dbReference type="Pfam" id="PF00149">
    <property type="entry name" value="Metallophos"/>
    <property type="match status" value="1"/>
</dbReference>
<sequence>MTRLIGISDIHGEYEKLCSVLNKIDPKKEDTIIFMGDYIDRGSKSKEVVDKIISMQEICSCVYLIGSHEYALLHAQSDEYYNYLFWNYGGVETAKSYGSFENILKTHGQFFKSLKYYYLTDKYLFIHAGLKPGISLENQREEDMVYIRKEFYSQKHSLPQKIIFGHTEFKTPQVQEDKICIDTGCGKFKDSPLTAIICENGCESFVNSD</sequence>
<dbReference type="PRINTS" id="PR00114">
    <property type="entry name" value="STPHPHTASE"/>
</dbReference>
<dbReference type="GO" id="GO:0008803">
    <property type="term" value="F:bis(5'-nucleosyl)-tetraphosphatase (symmetrical) activity"/>
    <property type="evidence" value="ECO:0007669"/>
    <property type="project" value="TreeGrafter"/>
</dbReference>
<dbReference type="Proteomes" id="UP000824139">
    <property type="component" value="Unassembled WGS sequence"/>
</dbReference>
<name>A0A9D1FW42_9BACT</name>
<reference evidence="2" key="1">
    <citation type="submission" date="2020-10" db="EMBL/GenBank/DDBJ databases">
        <authorList>
            <person name="Gilroy R."/>
        </authorList>
    </citation>
    <scope>NUCLEOTIDE SEQUENCE</scope>
    <source>
        <strain evidence="2">CHK152-2994</strain>
    </source>
</reference>
<dbReference type="GO" id="GO:0110154">
    <property type="term" value="P:RNA decapping"/>
    <property type="evidence" value="ECO:0007669"/>
    <property type="project" value="TreeGrafter"/>
</dbReference>
<organism evidence="2 3">
    <name type="scientific">Candidatus Scatenecus faecavium</name>
    <dbReference type="NCBI Taxonomy" id="2840915"/>
    <lineage>
        <taxon>Bacteria</taxon>
        <taxon>Candidatus Scatenecus</taxon>
    </lineage>
</organism>
<proteinExistence type="predicted"/>
<reference evidence="2" key="2">
    <citation type="journal article" date="2021" name="PeerJ">
        <title>Extensive microbial diversity within the chicken gut microbiome revealed by metagenomics and culture.</title>
        <authorList>
            <person name="Gilroy R."/>
            <person name="Ravi A."/>
            <person name="Getino M."/>
            <person name="Pursley I."/>
            <person name="Horton D.L."/>
            <person name="Alikhan N.F."/>
            <person name="Baker D."/>
            <person name="Gharbi K."/>
            <person name="Hall N."/>
            <person name="Watson M."/>
            <person name="Adriaenssens E.M."/>
            <person name="Foster-Nyarko E."/>
            <person name="Jarju S."/>
            <person name="Secka A."/>
            <person name="Antonio M."/>
            <person name="Oren A."/>
            <person name="Chaudhuri R.R."/>
            <person name="La Ragione R."/>
            <person name="Hildebrand F."/>
            <person name="Pallen M.J."/>
        </authorList>
    </citation>
    <scope>NUCLEOTIDE SEQUENCE</scope>
    <source>
        <strain evidence="2">CHK152-2994</strain>
    </source>
</reference>
<dbReference type="EMBL" id="DVJO01000118">
    <property type="protein sequence ID" value="HIS83040.1"/>
    <property type="molecule type" value="Genomic_DNA"/>
</dbReference>
<evidence type="ECO:0000313" key="3">
    <source>
        <dbReference type="Proteomes" id="UP000824139"/>
    </source>
</evidence>
<dbReference type="Gene3D" id="3.60.21.10">
    <property type="match status" value="1"/>
</dbReference>
<dbReference type="InterPro" id="IPR029052">
    <property type="entry name" value="Metallo-depent_PP-like"/>
</dbReference>
<dbReference type="SUPFAM" id="SSF56300">
    <property type="entry name" value="Metallo-dependent phosphatases"/>
    <property type="match status" value="1"/>
</dbReference>
<dbReference type="PANTHER" id="PTHR42850:SF4">
    <property type="entry name" value="ZINC-DEPENDENT ENDOPOLYPHOSPHATASE"/>
    <property type="match status" value="1"/>
</dbReference>
<comment type="caution">
    <text evidence="2">The sequence shown here is derived from an EMBL/GenBank/DDBJ whole genome shotgun (WGS) entry which is preliminary data.</text>
</comment>
<feature type="domain" description="Calcineurin-like phosphoesterase" evidence="1">
    <location>
        <begin position="3"/>
        <end position="188"/>
    </location>
</feature>
<dbReference type="InterPro" id="IPR004843">
    <property type="entry name" value="Calcineurin-like_PHP"/>
</dbReference>
<accession>A0A9D1FW42</accession>
<evidence type="ECO:0000313" key="2">
    <source>
        <dbReference type="EMBL" id="HIS83040.1"/>
    </source>
</evidence>